<organism evidence="17 18">
    <name type="scientific">Coemansia thaxteri</name>
    <dbReference type="NCBI Taxonomy" id="2663907"/>
    <lineage>
        <taxon>Eukaryota</taxon>
        <taxon>Fungi</taxon>
        <taxon>Fungi incertae sedis</taxon>
        <taxon>Zoopagomycota</taxon>
        <taxon>Kickxellomycotina</taxon>
        <taxon>Kickxellomycetes</taxon>
        <taxon>Kickxellales</taxon>
        <taxon>Kickxellaceae</taxon>
        <taxon>Coemansia</taxon>
    </lineage>
</organism>
<evidence type="ECO:0000256" key="11">
    <source>
        <dbReference type="ARBA" id="ARBA00023277"/>
    </source>
</evidence>
<comment type="catalytic activity">
    <reaction evidence="14">
        <text>[(1-&gt;4)-beta-D-glucosyl]n+m + reduced acceptor + O2 = 4-dehydro-beta-D-glucosyl-[(1-&gt;4)-beta-D-glucosyl]n-1 + [(1-&gt;4)-beta-D-glucosyl]m + acceptor + H2O.</text>
        <dbReference type="EC" id="1.14.99.56"/>
    </reaction>
</comment>
<keyword evidence="6" id="KW-0136">Cellulose degradation</keyword>
<comment type="cofactor">
    <cofactor evidence="1">
        <name>Cu(2+)</name>
        <dbReference type="ChEBI" id="CHEBI:29036"/>
    </cofactor>
</comment>
<keyword evidence="4" id="KW-0479">Metal-binding</keyword>
<dbReference type="EMBL" id="JANBQF010000039">
    <property type="protein sequence ID" value="KAJ2007036.1"/>
    <property type="molecule type" value="Genomic_DNA"/>
</dbReference>
<evidence type="ECO:0000256" key="5">
    <source>
        <dbReference type="ARBA" id="ARBA00022729"/>
    </source>
</evidence>
<keyword evidence="12" id="KW-0624">Polysaccharide degradation</keyword>
<comment type="subcellular location">
    <subcellularLocation>
        <location evidence="2">Secreted</location>
    </subcellularLocation>
</comment>
<comment type="caution">
    <text evidence="17">The sequence shown here is derived from an EMBL/GenBank/DDBJ whole genome shotgun (WGS) entry which is preliminary data.</text>
</comment>
<name>A0A9W8EJN1_9FUNG</name>
<keyword evidence="5" id="KW-0732">Signal</keyword>
<keyword evidence="9" id="KW-0503">Monooxygenase</keyword>
<dbReference type="GO" id="GO:0030245">
    <property type="term" value="P:cellulose catabolic process"/>
    <property type="evidence" value="ECO:0007669"/>
    <property type="project" value="UniProtKB-KW"/>
</dbReference>
<keyword evidence="7" id="KW-0560">Oxidoreductase</keyword>
<evidence type="ECO:0000256" key="12">
    <source>
        <dbReference type="ARBA" id="ARBA00023326"/>
    </source>
</evidence>
<dbReference type="PANTHER" id="PTHR33353">
    <property type="entry name" value="PUTATIVE (AFU_ORTHOLOGUE AFUA_1G12560)-RELATED"/>
    <property type="match status" value="1"/>
</dbReference>
<dbReference type="Gene3D" id="2.70.50.70">
    <property type="match status" value="1"/>
</dbReference>
<comment type="similarity">
    <text evidence="13">Belongs to the polysaccharide monooxygenase AA9 family.</text>
</comment>
<evidence type="ECO:0000256" key="14">
    <source>
        <dbReference type="ARBA" id="ARBA00045077"/>
    </source>
</evidence>
<evidence type="ECO:0000256" key="15">
    <source>
        <dbReference type="ARBA" id="ARBA00047174"/>
    </source>
</evidence>
<evidence type="ECO:0000313" key="18">
    <source>
        <dbReference type="Proteomes" id="UP001150907"/>
    </source>
</evidence>
<dbReference type="AlphaFoldDB" id="A0A9W8EJN1"/>
<keyword evidence="3" id="KW-0964">Secreted</keyword>
<dbReference type="GO" id="GO:0046872">
    <property type="term" value="F:metal ion binding"/>
    <property type="evidence" value="ECO:0007669"/>
    <property type="project" value="UniProtKB-KW"/>
</dbReference>
<dbReference type="GO" id="GO:0004497">
    <property type="term" value="F:monooxygenase activity"/>
    <property type="evidence" value="ECO:0007669"/>
    <property type="project" value="UniProtKB-KW"/>
</dbReference>
<evidence type="ECO:0000256" key="6">
    <source>
        <dbReference type="ARBA" id="ARBA00023001"/>
    </source>
</evidence>
<evidence type="ECO:0000256" key="13">
    <source>
        <dbReference type="ARBA" id="ARBA00044502"/>
    </source>
</evidence>
<dbReference type="OrthoDB" id="4849160at2759"/>
<evidence type="ECO:0000256" key="4">
    <source>
        <dbReference type="ARBA" id="ARBA00022723"/>
    </source>
</evidence>
<accession>A0A9W8EJN1</accession>
<evidence type="ECO:0000256" key="7">
    <source>
        <dbReference type="ARBA" id="ARBA00023002"/>
    </source>
</evidence>
<evidence type="ECO:0000256" key="1">
    <source>
        <dbReference type="ARBA" id="ARBA00001973"/>
    </source>
</evidence>
<keyword evidence="10" id="KW-1015">Disulfide bond</keyword>
<keyword evidence="18" id="KW-1185">Reference proteome</keyword>
<proteinExistence type="inferred from homology"/>
<evidence type="ECO:0000259" key="16">
    <source>
        <dbReference type="Pfam" id="PF03443"/>
    </source>
</evidence>
<gene>
    <name evidence="17" type="ORF">H4R26_001035</name>
</gene>
<reference evidence="17" key="1">
    <citation type="submission" date="2022-07" db="EMBL/GenBank/DDBJ databases">
        <title>Phylogenomic reconstructions and comparative analyses of Kickxellomycotina fungi.</title>
        <authorList>
            <person name="Reynolds N.K."/>
            <person name="Stajich J.E."/>
            <person name="Barry K."/>
            <person name="Grigoriev I.V."/>
            <person name="Crous P."/>
            <person name="Smith M.E."/>
        </authorList>
    </citation>
    <scope>NUCLEOTIDE SEQUENCE</scope>
    <source>
        <strain evidence="17">IMI 214461</strain>
    </source>
</reference>
<dbReference type="Pfam" id="PF03443">
    <property type="entry name" value="AA9"/>
    <property type="match status" value="1"/>
</dbReference>
<dbReference type="GO" id="GO:0005576">
    <property type="term" value="C:extracellular region"/>
    <property type="evidence" value="ECO:0007669"/>
    <property type="project" value="UniProtKB-SubCell"/>
</dbReference>
<dbReference type="InterPro" id="IPR049892">
    <property type="entry name" value="AA9"/>
</dbReference>
<dbReference type="Proteomes" id="UP001150907">
    <property type="component" value="Unassembled WGS sequence"/>
</dbReference>
<sequence length="137" mass="14789">MANATAKGKGAIWFKIFDQAYTGGKWCTDVIQANSYNYDLTIPDWVPSGFYTLRTEIIDLSSNTKASPPDFTRAPQFYSNCMLVNVTSDATAAPTGYKIPGIYNNMESKFIVSVTDPASSSAFAIPGPKVVVPKAAT</sequence>
<evidence type="ECO:0000256" key="10">
    <source>
        <dbReference type="ARBA" id="ARBA00023157"/>
    </source>
</evidence>
<evidence type="ECO:0000256" key="8">
    <source>
        <dbReference type="ARBA" id="ARBA00023008"/>
    </source>
</evidence>
<dbReference type="PANTHER" id="PTHR33353:SF10">
    <property type="entry name" value="ENDO-BETA-1,4-GLUCANASE D"/>
    <property type="match status" value="1"/>
</dbReference>
<evidence type="ECO:0000256" key="3">
    <source>
        <dbReference type="ARBA" id="ARBA00022525"/>
    </source>
</evidence>
<keyword evidence="11" id="KW-0119">Carbohydrate metabolism</keyword>
<dbReference type="InterPro" id="IPR005103">
    <property type="entry name" value="AA9_LPMO"/>
</dbReference>
<evidence type="ECO:0000256" key="2">
    <source>
        <dbReference type="ARBA" id="ARBA00004613"/>
    </source>
</evidence>
<evidence type="ECO:0000313" key="17">
    <source>
        <dbReference type="EMBL" id="KAJ2007036.1"/>
    </source>
</evidence>
<feature type="domain" description="Auxiliary Activity family 9 catalytic" evidence="16">
    <location>
        <begin position="4"/>
        <end position="116"/>
    </location>
</feature>
<protein>
    <recommendedName>
        <fullName evidence="15">lytic cellulose monooxygenase (C4-dehydrogenating)</fullName>
        <ecNumber evidence="15">1.14.99.56</ecNumber>
    </recommendedName>
</protein>
<evidence type="ECO:0000256" key="9">
    <source>
        <dbReference type="ARBA" id="ARBA00023033"/>
    </source>
</evidence>
<dbReference type="EC" id="1.14.99.56" evidence="15"/>
<keyword evidence="8" id="KW-0186">Copper</keyword>